<evidence type="ECO:0000256" key="3">
    <source>
        <dbReference type="ARBA" id="ARBA00022694"/>
    </source>
</evidence>
<sequence>MPAPPVPPNRPVLGIETSCDETACAIYDGERGLLAHVLYSQIRLHAEYGGVVPELASRDHVARIHGLVRGVLDEAGLAPANLGGIAYTAGPGLIGALMVGASVAAGLATALDLPLIPVHHMEAHLLAPMLEERRPTFPFVALLVSGGHTLLVAVRGVGDYELLGESLDDAVGEAFDKTAKLLGLPYPGGPELARLAERGDGRRYKFPRPMTDRPGLDFSFSGLKTAVLTTLPQTPDEQDKADLAASFQEAVTDTLAIKCQRALQASGYGQLVVAGGVGANLRLREKLAERARRDGFDLFFPRQAFCTDNGAMIAYAGWARRAQGRAPDGALFTTPRWPLAELRTPEAAA</sequence>
<dbReference type="NCBIfam" id="TIGR00329">
    <property type="entry name" value="gcp_kae1"/>
    <property type="match status" value="1"/>
</dbReference>
<dbReference type="InterPro" id="IPR000905">
    <property type="entry name" value="Gcp-like_dom"/>
</dbReference>
<dbReference type="FunFam" id="3.30.420.40:FF:000040">
    <property type="entry name" value="tRNA N6-adenosine threonylcarbamoyltransferase"/>
    <property type="match status" value="1"/>
</dbReference>
<evidence type="ECO:0000259" key="9">
    <source>
        <dbReference type="Pfam" id="PF00814"/>
    </source>
</evidence>
<proteinExistence type="inferred from homology"/>
<dbReference type="EC" id="2.3.1.234" evidence="8"/>
<dbReference type="NCBIfam" id="TIGR03723">
    <property type="entry name" value="T6A_TsaD_YgjD"/>
    <property type="match status" value="1"/>
</dbReference>
<dbReference type="AlphaFoldDB" id="A0A6M2BRR1"/>
<evidence type="ECO:0000256" key="4">
    <source>
        <dbReference type="ARBA" id="ARBA00022723"/>
    </source>
</evidence>
<dbReference type="GO" id="GO:0002949">
    <property type="term" value="P:tRNA threonylcarbamoyladenosine modification"/>
    <property type="evidence" value="ECO:0007669"/>
    <property type="project" value="UniProtKB-UniRule"/>
</dbReference>
<feature type="binding site" evidence="8">
    <location>
        <position position="280"/>
    </location>
    <ligand>
        <name>substrate</name>
    </ligand>
</feature>
<organism evidence="10 11">
    <name type="scientific">Solimonas terrae</name>
    <dbReference type="NCBI Taxonomy" id="1396819"/>
    <lineage>
        <taxon>Bacteria</taxon>
        <taxon>Pseudomonadati</taxon>
        <taxon>Pseudomonadota</taxon>
        <taxon>Gammaproteobacteria</taxon>
        <taxon>Nevskiales</taxon>
        <taxon>Nevskiaceae</taxon>
        <taxon>Solimonas</taxon>
    </lineage>
</organism>
<comment type="function">
    <text evidence="8">Required for the formation of a threonylcarbamoyl group on adenosine at position 37 (t(6)A37) in tRNAs that read codons beginning with adenine. Is involved in the transfer of the threonylcarbamoyl moiety of threonylcarbamoyl-AMP (TC-AMP) to the N6 group of A37, together with TsaE and TsaB. TsaD likely plays a direct catalytic role in this reaction.</text>
</comment>
<comment type="similarity">
    <text evidence="8">Belongs to the KAE1 / TsaD family.</text>
</comment>
<keyword evidence="6 8" id="KW-0012">Acyltransferase</keyword>
<dbReference type="Pfam" id="PF00814">
    <property type="entry name" value="TsaD"/>
    <property type="match status" value="1"/>
</dbReference>
<feature type="binding site" evidence="8">
    <location>
        <position position="120"/>
    </location>
    <ligand>
        <name>Fe cation</name>
        <dbReference type="ChEBI" id="CHEBI:24875"/>
    </ligand>
</feature>
<keyword evidence="5 8" id="KW-0408">Iron</keyword>
<evidence type="ECO:0000313" key="11">
    <source>
        <dbReference type="Proteomes" id="UP000472676"/>
    </source>
</evidence>
<feature type="binding site" evidence="8">
    <location>
        <position position="124"/>
    </location>
    <ligand>
        <name>Fe cation</name>
        <dbReference type="ChEBI" id="CHEBI:24875"/>
    </ligand>
</feature>
<dbReference type="PANTHER" id="PTHR11735">
    <property type="entry name" value="TRNA N6-ADENOSINE THREONYLCARBAMOYLTRANSFERASE"/>
    <property type="match status" value="1"/>
</dbReference>
<comment type="caution">
    <text evidence="10">The sequence shown here is derived from an EMBL/GenBank/DDBJ whole genome shotgun (WGS) entry which is preliminary data.</text>
</comment>
<evidence type="ECO:0000256" key="1">
    <source>
        <dbReference type="ARBA" id="ARBA00022490"/>
    </source>
</evidence>
<accession>A0A6M2BRR1</accession>
<keyword evidence="4 8" id="KW-0479">Metal-binding</keyword>
<feature type="binding site" evidence="8">
    <location>
        <position position="176"/>
    </location>
    <ligand>
        <name>substrate</name>
    </ligand>
</feature>
<keyword evidence="3 8" id="KW-0819">tRNA processing</keyword>
<evidence type="ECO:0000256" key="7">
    <source>
        <dbReference type="ARBA" id="ARBA00048117"/>
    </source>
</evidence>
<comment type="subcellular location">
    <subcellularLocation>
        <location evidence="8">Cytoplasm</location>
    </subcellularLocation>
</comment>
<dbReference type="GO" id="GO:0005506">
    <property type="term" value="F:iron ion binding"/>
    <property type="evidence" value="ECO:0007669"/>
    <property type="project" value="UniProtKB-UniRule"/>
</dbReference>
<gene>
    <name evidence="8 10" type="primary">tsaD</name>
    <name evidence="10" type="ORF">G7Y85_08400</name>
</gene>
<feature type="binding site" evidence="8">
    <location>
        <position position="189"/>
    </location>
    <ligand>
        <name>substrate</name>
    </ligand>
</feature>
<feature type="binding site" evidence="8">
    <location>
        <position position="308"/>
    </location>
    <ligand>
        <name>Fe cation</name>
        <dbReference type="ChEBI" id="CHEBI:24875"/>
    </ligand>
</feature>
<dbReference type="InterPro" id="IPR043129">
    <property type="entry name" value="ATPase_NBD"/>
</dbReference>
<dbReference type="CDD" id="cd24133">
    <property type="entry name" value="ASKHA_NBD_TsaD_bac"/>
    <property type="match status" value="1"/>
</dbReference>
<evidence type="ECO:0000313" key="10">
    <source>
        <dbReference type="EMBL" id="NGY04783.1"/>
    </source>
</evidence>
<dbReference type="Proteomes" id="UP000472676">
    <property type="component" value="Unassembled WGS sequence"/>
</dbReference>
<dbReference type="InterPro" id="IPR017861">
    <property type="entry name" value="KAE1/TsaD"/>
</dbReference>
<keyword evidence="2 8" id="KW-0808">Transferase</keyword>
<dbReference type="PANTHER" id="PTHR11735:SF6">
    <property type="entry name" value="TRNA N6-ADENOSINE THREONYLCARBAMOYLTRANSFERASE, MITOCHONDRIAL"/>
    <property type="match status" value="1"/>
</dbReference>
<keyword evidence="11" id="KW-1185">Reference proteome</keyword>
<evidence type="ECO:0000256" key="5">
    <source>
        <dbReference type="ARBA" id="ARBA00023004"/>
    </source>
</evidence>
<dbReference type="HAMAP" id="MF_01445">
    <property type="entry name" value="TsaD"/>
    <property type="match status" value="1"/>
</dbReference>
<dbReference type="PRINTS" id="PR00789">
    <property type="entry name" value="OSIALOPTASE"/>
</dbReference>
<dbReference type="GO" id="GO:0061711">
    <property type="term" value="F:tRNA N(6)-L-threonylcarbamoyladenine synthase activity"/>
    <property type="evidence" value="ECO:0007669"/>
    <property type="project" value="UniProtKB-EC"/>
</dbReference>
<dbReference type="EMBL" id="JAAMOW010000004">
    <property type="protein sequence ID" value="NGY04783.1"/>
    <property type="molecule type" value="Genomic_DNA"/>
</dbReference>
<comment type="catalytic activity">
    <reaction evidence="7 8">
        <text>L-threonylcarbamoyladenylate + adenosine(37) in tRNA = N(6)-L-threonylcarbamoyladenosine(37) in tRNA + AMP + H(+)</text>
        <dbReference type="Rhea" id="RHEA:37059"/>
        <dbReference type="Rhea" id="RHEA-COMP:10162"/>
        <dbReference type="Rhea" id="RHEA-COMP:10163"/>
        <dbReference type="ChEBI" id="CHEBI:15378"/>
        <dbReference type="ChEBI" id="CHEBI:73682"/>
        <dbReference type="ChEBI" id="CHEBI:74411"/>
        <dbReference type="ChEBI" id="CHEBI:74418"/>
        <dbReference type="ChEBI" id="CHEBI:456215"/>
        <dbReference type="EC" id="2.3.1.234"/>
    </reaction>
</comment>
<comment type="caution">
    <text evidence="8">Lacks conserved residue(s) required for the propagation of feature annotation.</text>
</comment>
<reference evidence="10 11" key="1">
    <citation type="journal article" date="2014" name="Int. J. Syst. Evol. Microbiol.">
        <title>Solimonas terrae sp. nov., isolated from soil.</title>
        <authorList>
            <person name="Kim S.J."/>
            <person name="Moon J.Y."/>
            <person name="Weon H.Y."/>
            <person name="Ahn J.H."/>
            <person name="Chen W.M."/>
            <person name="Kwon S.W."/>
        </authorList>
    </citation>
    <scope>NUCLEOTIDE SEQUENCE [LARGE SCALE GENOMIC DNA]</scope>
    <source>
        <strain evidence="10 11">KIS83-12</strain>
    </source>
</reference>
<comment type="cofactor">
    <cofactor evidence="8">
        <name>Fe(2+)</name>
        <dbReference type="ChEBI" id="CHEBI:29033"/>
    </cofactor>
    <text evidence="8">Binds 1 Fe(2+) ion per subunit.</text>
</comment>
<dbReference type="InterPro" id="IPR022450">
    <property type="entry name" value="TsaD"/>
</dbReference>
<evidence type="ECO:0000256" key="2">
    <source>
        <dbReference type="ARBA" id="ARBA00022679"/>
    </source>
</evidence>
<keyword evidence="1 8" id="KW-0963">Cytoplasm</keyword>
<evidence type="ECO:0000256" key="6">
    <source>
        <dbReference type="ARBA" id="ARBA00023315"/>
    </source>
</evidence>
<feature type="domain" description="Gcp-like" evidence="9">
    <location>
        <begin position="33"/>
        <end position="315"/>
    </location>
</feature>
<name>A0A6M2BRR1_9GAMM</name>
<dbReference type="GO" id="GO:0005737">
    <property type="term" value="C:cytoplasm"/>
    <property type="evidence" value="ECO:0007669"/>
    <property type="project" value="UniProtKB-SubCell"/>
</dbReference>
<evidence type="ECO:0000256" key="8">
    <source>
        <dbReference type="HAMAP-Rule" id="MF_01445"/>
    </source>
</evidence>
<dbReference type="Gene3D" id="3.30.420.40">
    <property type="match status" value="2"/>
</dbReference>
<dbReference type="SUPFAM" id="SSF53067">
    <property type="entry name" value="Actin-like ATPase domain"/>
    <property type="match status" value="2"/>
</dbReference>
<dbReference type="RefSeq" id="WP_166254851.1">
    <property type="nucleotide sequence ID" value="NZ_JAAMOW010000004.1"/>
</dbReference>
<feature type="binding site" evidence="8">
    <location>
        <begin position="143"/>
        <end position="147"/>
    </location>
    <ligand>
        <name>substrate</name>
    </ligand>
</feature>
<protein>
    <recommendedName>
        <fullName evidence="8">tRNA N6-adenosine threonylcarbamoyltransferase</fullName>
        <ecNumber evidence="8">2.3.1.234</ecNumber>
    </recommendedName>
    <alternativeName>
        <fullName evidence="8">N6-L-threonylcarbamoyladenine synthase</fullName>
        <shortName evidence="8">t(6)A synthase</shortName>
    </alternativeName>
    <alternativeName>
        <fullName evidence="8">t(6)A37 threonylcarbamoyladenosine biosynthesis protein TsaD</fullName>
    </alternativeName>
    <alternativeName>
        <fullName evidence="8">tRNA threonylcarbamoyladenosine biosynthesis protein TsaD</fullName>
    </alternativeName>
</protein>